<dbReference type="EMBL" id="LLWH01000160">
    <property type="protein sequence ID" value="KQB53769.1"/>
    <property type="molecule type" value="Genomic_DNA"/>
</dbReference>
<protein>
    <submittedName>
        <fullName evidence="2">Uncharacterized protein</fullName>
    </submittedName>
</protein>
<evidence type="ECO:0000256" key="1">
    <source>
        <dbReference type="SAM" id="Coils"/>
    </source>
</evidence>
<evidence type="ECO:0000313" key="3">
    <source>
        <dbReference type="Proteomes" id="UP000050342"/>
    </source>
</evidence>
<comment type="caution">
    <text evidence="2">The sequence shown here is derived from an EMBL/GenBank/DDBJ whole genome shotgun (WGS) entry which is preliminary data.</text>
</comment>
<dbReference type="AlphaFoldDB" id="A0A0Q0SPM9"/>
<name>A0A0Q0SPM9_9PSED</name>
<dbReference type="STRING" id="1563157.AQS70_09150"/>
<keyword evidence="3" id="KW-1185">Reference proteome</keyword>
<feature type="coiled-coil region" evidence="1">
    <location>
        <begin position="9"/>
        <end position="61"/>
    </location>
</feature>
<organism evidence="2 3">
    <name type="scientific">Pseudomonas endophytica</name>
    <dbReference type="NCBI Taxonomy" id="1563157"/>
    <lineage>
        <taxon>Bacteria</taxon>
        <taxon>Pseudomonadati</taxon>
        <taxon>Pseudomonadota</taxon>
        <taxon>Gammaproteobacteria</taxon>
        <taxon>Pseudomonadales</taxon>
        <taxon>Pseudomonadaceae</taxon>
        <taxon>Pseudomonas</taxon>
    </lineage>
</organism>
<sequence>MDAAELHEAQLIANELRRLHENIDGLMRDTGDKRRFSDDEVALLQARLRSAKEEIKAAAKNGTLSRKREPLSELESAFFEPAIRKAAARFSLAINANPRTTNWVSGLYDVAGELSYMLYNLEEYIAKQ</sequence>
<evidence type="ECO:0000313" key="2">
    <source>
        <dbReference type="EMBL" id="KQB53769.1"/>
    </source>
</evidence>
<dbReference type="RefSeq" id="WP_055102743.1">
    <property type="nucleotide sequence ID" value="NZ_LLWH01000160.1"/>
</dbReference>
<gene>
    <name evidence="2" type="ORF">AQS70_09150</name>
</gene>
<dbReference type="OrthoDB" id="7002555at2"/>
<dbReference type="Proteomes" id="UP000050342">
    <property type="component" value="Unassembled WGS sequence"/>
</dbReference>
<accession>A0A0Q0SPM9</accession>
<proteinExistence type="predicted"/>
<keyword evidence="1" id="KW-0175">Coiled coil</keyword>
<reference evidence="2 3" key="1">
    <citation type="submission" date="2015-10" db="EMBL/GenBank/DDBJ databases">
        <title>Pseudomonas helleri sp. nov. and Pseudomonas weihenstephanensis sp. nov., isolated from raw cows milk.</title>
        <authorList>
            <person name="Von Neubeck M."/>
            <person name="Huptas C."/>
            <person name="Wenning M."/>
            <person name="Scherer S."/>
        </authorList>
    </citation>
    <scope>NUCLEOTIDE SEQUENCE [LARGE SCALE GENOMIC DNA]</scope>
    <source>
        <strain evidence="2 3">BSTT44</strain>
    </source>
</reference>